<comment type="caution">
    <text evidence="1">The sequence shown here is derived from an EMBL/GenBank/DDBJ whole genome shotgun (WGS) entry which is preliminary data.</text>
</comment>
<dbReference type="Proteomes" id="UP000054988">
    <property type="component" value="Unassembled WGS sequence"/>
</dbReference>
<name>A0A0W0FRM9_MONRR</name>
<dbReference type="EMBL" id="LATX01001722">
    <property type="protein sequence ID" value="KTB38886.1"/>
    <property type="molecule type" value="Genomic_DNA"/>
</dbReference>
<gene>
    <name evidence="1" type="ORF">WG66_8536</name>
</gene>
<evidence type="ECO:0000313" key="2">
    <source>
        <dbReference type="Proteomes" id="UP000054988"/>
    </source>
</evidence>
<protein>
    <submittedName>
        <fullName evidence="1">Uncharacterized protein</fullName>
    </submittedName>
</protein>
<organism evidence="1 2">
    <name type="scientific">Moniliophthora roreri</name>
    <name type="common">Frosty pod rot fungus</name>
    <name type="synonym">Monilia roreri</name>
    <dbReference type="NCBI Taxonomy" id="221103"/>
    <lineage>
        <taxon>Eukaryota</taxon>
        <taxon>Fungi</taxon>
        <taxon>Dikarya</taxon>
        <taxon>Basidiomycota</taxon>
        <taxon>Agaricomycotina</taxon>
        <taxon>Agaricomycetes</taxon>
        <taxon>Agaricomycetidae</taxon>
        <taxon>Agaricales</taxon>
        <taxon>Marasmiineae</taxon>
        <taxon>Marasmiaceae</taxon>
        <taxon>Moniliophthora</taxon>
    </lineage>
</organism>
<feature type="non-terminal residue" evidence="1">
    <location>
        <position position="1"/>
    </location>
</feature>
<dbReference type="AlphaFoldDB" id="A0A0W0FRM9"/>
<sequence>LAIIEETPRGNAFTHGVWDSEFRNVDSCRAFGAALYSPSSYFSPLFSPFLQALRHNTH</sequence>
<reference evidence="1 2" key="1">
    <citation type="submission" date="2015-12" db="EMBL/GenBank/DDBJ databases">
        <title>Draft genome sequence of Moniliophthora roreri, the causal agent of frosty pod rot of cacao.</title>
        <authorList>
            <person name="Aime M.C."/>
            <person name="Diaz-Valderrama J.R."/>
            <person name="Kijpornyongpan T."/>
            <person name="Phillips-Mora W."/>
        </authorList>
    </citation>
    <scope>NUCLEOTIDE SEQUENCE [LARGE SCALE GENOMIC DNA]</scope>
    <source>
        <strain evidence="1 2">MCA 2952</strain>
    </source>
</reference>
<proteinExistence type="predicted"/>
<evidence type="ECO:0000313" key="1">
    <source>
        <dbReference type="EMBL" id="KTB38886.1"/>
    </source>
</evidence>
<accession>A0A0W0FRM9</accession>